<dbReference type="PANTHER" id="PTHR43133:SF51">
    <property type="entry name" value="RNA POLYMERASE SIGMA FACTOR"/>
    <property type="match status" value="1"/>
</dbReference>
<dbReference type="InterPro" id="IPR013249">
    <property type="entry name" value="RNA_pol_sigma70_r4_t2"/>
</dbReference>
<keyword evidence="3" id="KW-0731">Sigma factor</keyword>
<dbReference type="InterPro" id="IPR014284">
    <property type="entry name" value="RNA_pol_sigma-70_dom"/>
</dbReference>
<dbReference type="GO" id="GO:0003677">
    <property type="term" value="F:DNA binding"/>
    <property type="evidence" value="ECO:0007669"/>
    <property type="project" value="InterPro"/>
</dbReference>
<dbReference type="CDD" id="cd06171">
    <property type="entry name" value="Sigma70_r4"/>
    <property type="match status" value="1"/>
</dbReference>
<dbReference type="GO" id="GO:0016987">
    <property type="term" value="F:sigma factor activity"/>
    <property type="evidence" value="ECO:0007669"/>
    <property type="project" value="UniProtKB-KW"/>
</dbReference>
<comment type="similarity">
    <text evidence="1">Belongs to the sigma-70 factor family. ECF subfamily.</text>
</comment>
<dbReference type="PANTHER" id="PTHR43133">
    <property type="entry name" value="RNA POLYMERASE ECF-TYPE SIGMA FACTO"/>
    <property type="match status" value="1"/>
</dbReference>
<dbReference type="SUPFAM" id="SSF88659">
    <property type="entry name" value="Sigma3 and sigma4 domains of RNA polymerase sigma factors"/>
    <property type="match status" value="1"/>
</dbReference>
<evidence type="ECO:0000313" key="8">
    <source>
        <dbReference type="Proteomes" id="UP000315889"/>
    </source>
</evidence>
<dbReference type="InterPro" id="IPR007627">
    <property type="entry name" value="RNA_pol_sigma70_r2"/>
</dbReference>
<proteinExistence type="inferred from homology"/>
<feature type="domain" description="RNA polymerase sigma factor 70 region 4 type 2" evidence="6">
    <location>
        <begin position="121"/>
        <end position="171"/>
    </location>
</feature>
<evidence type="ECO:0000313" key="7">
    <source>
        <dbReference type="EMBL" id="RZO20268.1"/>
    </source>
</evidence>
<sequence>MISATDQALIKRVQTLQCQDSFSVLVERHQSDLRYSLRQMTNWDEGLADDLSQETFLKAYQSIKTFRGSAKFSSWLYRIAYNLMISHFRVARNREETGVEVLTDIPASQMRTETSQQDLHRDLARAMKVLPATQRMALHLNLHRELTHSEISDIMEIPLGTVKTAINRGKITLRQNLAGWNSEEIR</sequence>
<organism evidence="7 8">
    <name type="scientific">SAR92 clade bacterium</name>
    <dbReference type="NCBI Taxonomy" id="2315479"/>
    <lineage>
        <taxon>Bacteria</taxon>
        <taxon>Pseudomonadati</taxon>
        <taxon>Pseudomonadota</taxon>
        <taxon>Gammaproteobacteria</taxon>
        <taxon>Cellvibrionales</taxon>
        <taxon>Porticoccaceae</taxon>
        <taxon>SAR92 clade</taxon>
    </lineage>
</organism>
<evidence type="ECO:0000259" key="6">
    <source>
        <dbReference type="Pfam" id="PF08281"/>
    </source>
</evidence>
<feature type="domain" description="RNA polymerase sigma-70 region 2" evidence="5">
    <location>
        <begin position="25"/>
        <end position="92"/>
    </location>
</feature>
<dbReference type="GO" id="GO:0006352">
    <property type="term" value="P:DNA-templated transcription initiation"/>
    <property type="evidence" value="ECO:0007669"/>
    <property type="project" value="InterPro"/>
</dbReference>
<accession>A0A520MGC2</accession>
<evidence type="ECO:0000259" key="5">
    <source>
        <dbReference type="Pfam" id="PF04542"/>
    </source>
</evidence>
<dbReference type="EMBL" id="SHBP01000005">
    <property type="protein sequence ID" value="RZO20268.1"/>
    <property type="molecule type" value="Genomic_DNA"/>
</dbReference>
<dbReference type="SUPFAM" id="SSF88946">
    <property type="entry name" value="Sigma2 domain of RNA polymerase sigma factors"/>
    <property type="match status" value="1"/>
</dbReference>
<keyword evidence="2" id="KW-0805">Transcription regulation</keyword>
<protein>
    <submittedName>
        <fullName evidence="7">RNA polymerase sigma factor</fullName>
    </submittedName>
</protein>
<evidence type="ECO:0000256" key="1">
    <source>
        <dbReference type="ARBA" id="ARBA00010641"/>
    </source>
</evidence>
<dbReference type="InterPro" id="IPR013325">
    <property type="entry name" value="RNA_pol_sigma_r2"/>
</dbReference>
<dbReference type="Proteomes" id="UP000315889">
    <property type="component" value="Unassembled WGS sequence"/>
</dbReference>
<dbReference type="InterPro" id="IPR039425">
    <property type="entry name" value="RNA_pol_sigma-70-like"/>
</dbReference>
<dbReference type="Pfam" id="PF04542">
    <property type="entry name" value="Sigma70_r2"/>
    <property type="match status" value="1"/>
</dbReference>
<dbReference type="Gene3D" id="1.10.10.10">
    <property type="entry name" value="Winged helix-like DNA-binding domain superfamily/Winged helix DNA-binding domain"/>
    <property type="match status" value="1"/>
</dbReference>
<reference evidence="7 8" key="1">
    <citation type="submission" date="2019-02" db="EMBL/GenBank/DDBJ databases">
        <title>Prokaryotic population dynamics and viral predation in marine succession experiment using metagenomics: the confinement effect.</title>
        <authorList>
            <person name="Haro-Moreno J.M."/>
            <person name="Rodriguez-Valera F."/>
            <person name="Lopez-Perez M."/>
        </authorList>
    </citation>
    <scope>NUCLEOTIDE SEQUENCE [LARGE SCALE GENOMIC DNA]</scope>
    <source>
        <strain evidence="7">MED-G170</strain>
    </source>
</reference>
<dbReference type="NCBIfam" id="TIGR02937">
    <property type="entry name" value="sigma70-ECF"/>
    <property type="match status" value="1"/>
</dbReference>
<dbReference type="InterPro" id="IPR013324">
    <property type="entry name" value="RNA_pol_sigma_r3/r4-like"/>
</dbReference>
<evidence type="ECO:0000256" key="3">
    <source>
        <dbReference type="ARBA" id="ARBA00023082"/>
    </source>
</evidence>
<evidence type="ECO:0000256" key="2">
    <source>
        <dbReference type="ARBA" id="ARBA00023015"/>
    </source>
</evidence>
<keyword evidence="4" id="KW-0804">Transcription</keyword>
<evidence type="ECO:0000256" key="4">
    <source>
        <dbReference type="ARBA" id="ARBA00023163"/>
    </source>
</evidence>
<dbReference type="Gene3D" id="1.10.1740.10">
    <property type="match status" value="1"/>
</dbReference>
<dbReference type="Pfam" id="PF08281">
    <property type="entry name" value="Sigma70_r4_2"/>
    <property type="match status" value="1"/>
</dbReference>
<dbReference type="AlphaFoldDB" id="A0A520MGC2"/>
<name>A0A520MGC2_9GAMM</name>
<comment type="caution">
    <text evidence="7">The sequence shown here is derived from an EMBL/GenBank/DDBJ whole genome shotgun (WGS) entry which is preliminary data.</text>
</comment>
<gene>
    <name evidence="7" type="ORF">EVB03_04960</name>
</gene>
<dbReference type="InterPro" id="IPR036388">
    <property type="entry name" value="WH-like_DNA-bd_sf"/>
</dbReference>